<dbReference type="PRINTS" id="PR00153">
    <property type="entry name" value="CSAPPISMRASE"/>
</dbReference>
<dbReference type="InterPro" id="IPR029000">
    <property type="entry name" value="Cyclophilin-like_dom_sf"/>
</dbReference>
<evidence type="ECO:0000256" key="2">
    <source>
        <dbReference type="ARBA" id="ARBA00023235"/>
    </source>
</evidence>
<dbReference type="AlphaFoldDB" id="A0A2K1DVZ7"/>
<dbReference type="SUPFAM" id="SSF50891">
    <property type="entry name" value="Cyclophilin-like"/>
    <property type="match status" value="1"/>
</dbReference>
<dbReference type="PANTHER" id="PTHR45625">
    <property type="entry name" value="PEPTIDYL-PROLYL CIS-TRANS ISOMERASE-RELATED"/>
    <property type="match status" value="1"/>
</dbReference>
<keyword evidence="6" id="KW-1185">Reference proteome</keyword>
<dbReference type="Gene3D" id="2.40.100.10">
    <property type="entry name" value="Cyclophilin-like"/>
    <property type="match status" value="1"/>
</dbReference>
<dbReference type="GO" id="GO:0003755">
    <property type="term" value="F:peptidyl-prolyl cis-trans isomerase activity"/>
    <property type="evidence" value="ECO:0007669"/>
    <property type="project" value="UniProtKB-UniRule"/>
</dbReference>
<comment type="catalytic activity">
    <reaction evidence="3">
        <text>[protein]-peptidylproline (omega=180) = [protein]-peptidylproline (omega=0)</text>
        <dbReference type="Rhea" id="RHEA:16237"/>
        <dbReference type="Rhea" id="RHEA-COMP:10747"/>
        <dbReference type="Rhea" id="RHEA-COMP:10748"/>
        <dbReference type="ChEBI" id="CHEBI:83833"/>
        <dbReference type="ChEBI" id="CHEBI:83834"/>
        <dbReference type="EC" id="5.2.1.8"/>
    </reaction>
</comment>
<name>A0A2K1DVZ7_9FLAO</name>
<evidence type="ECO:0000313" key="6">
    <source>
        <dbReference type="Proteomes" id="UP000236641"/>
    </source>
</evidence>
<keyword evidence="1 3" id="KW-0697">Rotamase</keyword>
<evidence type="ECO:0000256" key="3">
    <source>
        <dbReference type="RuleBase" id="RU363019"/>
    </source>
</evidence>
<accession>A0A2K1DVZ7</accession>
<dbReference type="EC" id="5.2.1.8" evidence="3"/>
<dbReference type="Proteomes" id="UP000236641">
    <property type="component" value="Unassembled WGS sequence"/>
</dbReference>
<evidence type="ECO:0000256" key="1">
    <source>
        <dbReference type="ARBA" id="ARBA00023110"/>
    </source>
</evidence>
<dbReference type="InterPro" id="IPR002130">
    <property type="entry name" value="Cyclophilin-type_PPIase_dom"/>
</dbReference>
<dbReference type="EMBL" id="POWF01000010">
    <property type="protein sequence ID" value="PNQ72197.1"/>
    <property type="molecule type" value="Genomic_DNA"/>
</dbReference>
<organism evidence="5 6">
    <name type="scientific">Hanstruepera neustonica</name>
    <dbReference type="NCBI Taxonomy" id="1445657"/>
    <lineage>
        <taxon>Bacteria</taxon>
        <taxon>Pseudomonadati</taxon>
        <taxon>Bacteroidota</taxon>
        <taxon>Flavobacteriia</taxon>
        <taxon>Flavobacteriales</taxon>
        <taxon>Flavobacteriaceae</taxon>
        <taxon>Hanstruepera</taxon>
    </lineage>
</organism>
<gene>
    <name evidence="5" type="ORF">C1T31_12795</name>
</gene>
<dbReference type="Pfam" id="PF00160">
    <property type="entry name" value="Pro_isomerase"/>
    <property type="match status" value="1"/>
</dbReference>
<comment type="similarity">
    <text evidence="3">Belongs to the cyclophilin-type PPIase family.</text>
</comment>
<sequence>MKRILLICFSIILIGCEDKKSAIKKTPEQPIQKTKKEPVKKDSVIKKEPEFPFLTDDNAMEFFLEYEKDNKENKVRITTRFGEIEVLLYDTTKFHRANFIYLTKRGYFDKTQFYRVVNNFIIQAGNTDDPKVKRKRNRIGHYLLPPDTKRGYTHRRGVLSMPSSEIENAYKLASPYEFFIVQAEQGAHHLDGEYTIFGEVTKGMDVVDEIASQKTDKGEWPLNNIYIKKVEIIK</sequence>
<evidence type="ECO:0000259" key="4">
    <source>
        <dbReference type="PROSITE" id="PS50072"/>
    </source>
</evidence>
<comment type="caution">
    <text evidence="5">The sequence shown here is derived from an EMBL/GenBank/DDBJ whole genome shotgun (WGS) entry which is preliminary data.</text>
</comment>
<dbReference type="PROSITE" id="PS51257">
    <property type="entry name" value="PROKAR_LIPOPROTEIN"/>
    <property type="match status" value="1"/>
</dbReference>
<dbReference type="CDD" id="cd00317">
    <property type="entry name" value="cyclophilin"/>
    <property type="match status" value="1"/>
</dbReference>
<protein>
    <recommendedName>
        <fullName evidence="3">Peptidyl-prolyl cis-trans isomerase</fullName>
        <shortName evidence="3">PPIase</shortName>
        <ecNumber evidence="3">5.2.1.8</ecNumber>
    </recommendedName>
</protein>
<keyword evidence="2 3" id="KW-0413">Isomerase</keyword>
<proteinExistence type="inferred from homology"/>
<reference evidence="5 6" key="1">
    <citation type="submission" date="2018-01" db="EMBL/GenBank/DDBJ databases">
        <title>The draft genome of Hanstruepera neustonica JCM19743.</title>
        <authorList>
            <person name="He R.-H."/>
            <person name="Du Z.-J."/>
        </authorList>
    </citation>
    <scope>NUCLEOTIDE SEQUENCE [LARGE SCALE GENOMIC DNA]</scope>
    <source>
        <strain evidence="5 6">JCM19743</strain>
    </source>
</reference>
<comment type="function">
    <text evidence="3">PPIases accelerate the folding of proteins. It catalyzes the cis-trans isomerization of proline imidic peptide bonds in oligopeptides.</text>
</comment>
<dbReference type="OrthoDB" id="9807797at2"/>
<dbReference type="PROSITE" id="PS50072">
    <property type="entry name" value="CSA_PPIASE_2"/>
    <property type="match status" value="1"/>
</dbReference>
<evidence type="ECO:0000313" key="5">
    <source>
        <dbReference type="EMBL" id="PNQ72197.1"/>
    </source>
</evidence>
<feature type="domain" description="PPIase cyclophilin-type" evidence="4">
    <location>
        <begin position="82"/>
        <end position="232"/>
    </location>
</feature>
<dbReference type="RefSeq" id="WP_103052908.1">
    <property type="nucleotide sequence ID" value="NZ_POWF01000010.1"/>
</dbReference>
<dbReference type="InterPro" id="IPR044666">
    <property type="entry name" value="Cyclophilin_A-like"/>
</dbReference>
<dbReference type="PANTHER" id="PTHR45625:SF4">
    <property type="entry name" value="PEPTIDYLPROLYL ISOMERASE DOMAIN AND WD REPEAT-CONTAINING PROTEIN 1"/>
    <property type="match status" value="1"/>
</dbReference>